<feature type="domain" description="PhoU" evidence="8">
    <location>
        <begin position="14"/>
        <end position="101"/>
    </location>
</feature>
<sequence>MSVESRIEALHGSVRTMSEVAREQLDLALAAYRSADGALARTVVDGDEALDALHREVERDCINLIARHHPVATDLRFVVATFKVATDLERVGDLAVKIAKRALVEDWAPTLGDDLDDVGDLAADLVEDAVHAYLDRDADAAREVAARDDELDAACEARTEALFRDLVGSGGPTMTDVSSYLLTVRDLERVGDHGENVAARTVYAVENDAALLY</sequence>
<dbReference type="InterPro" id="IPR028366">
    <property type="entry name" value="PhoU"/>
</dbReference>
<dbReference type="EMBL" id="JBHSXN010000003">
    <property type="protein sequence ID" value="MFC6954722.1"/>
    <property type="molecule type" value="Genomic_DNA"/>
</dbReference>
<comment type="subunit">
    <text evidence="3 7">Homodimer.</text>
</comment>
<protein>
    <recommendedName>
        <fullName evidence="7">Phosphate-specific transport system accessory protein PhoU</fullName>
    </recommendedName>
</protein>
<feature type="domain" description="PhoU" evidence="8">
    <location>
        <begin position="117"/>
        <end position="200"/>
    </location>
</feature>
<keyword evidence="5 7" id="KW-0963">Cytoplasm</keyword>
<organism evidence="9 10">
    <name type="scientific">Halorubellus litoreus</name>
    <dbReference type="NCBI Taxonomy" id="755308"/>
    <lineage>
        <taxon>Archaea</taxon>
        <taxon>Methanobacteriati</taxon>
        <taxon>Methanobacteriota</taxon>
        <taxon>Stenosarchaea group</taxon>
        <taxon>Halobacteria</taxon>
        <taxon>Halobacteriales</taxon>
        <taxon>Halorubellaceae</taxon>
        <taxon>Halorubellus</taxon>
    </lineage>
</organism>
<evidence type="ECO:0000313" key="10">
    <source>
        <dbReference type="Proteomes" id="UP001596395"/>
    </source>
</evidence>
<dbReference type="PANTHER" id="PTHR42930:SF3">
    <property type="entry name" value="PHOSPHATE-SPECIFIC TRANSPORT SYSTEM ACCESSORY PROTEIN PHOU"/>
    <property type="match status" value="1"/>
</dbReference>
<evidence type="ECO:0000259" key="8">
    <source>
        <dbReference type="Pfam" id="PF01895"/>
    </source>
</evidence>
<dbReference type="NCBIfam" id="TIGR02135">
    <property type="entry name" value="phoU_full"/>
    <property type="match status" value="1"/>
</dbReference>
<comment type="similarity">
    <text evidence="2 7">Belongs to the PhoU family.</text>
</comment>
<evidence type="ECO:0000256" key="3">
    <source>
        <dbReference type="ARBA" id="ARBA00011738"/>
    </source>
</evidence>
<dbReference type="PIRSF" id="PIRSF003107">
    <property type="entry name" value="PhoU"/>
    <property type="match status" value="1"/>
</dbReference>
<proteinExistence type="inferred from homology"/>
<dbReference type="GO" id="GO:0005737">
    <property type="term" value="C:cytoplasm"/>
    <property type="evidence" value="ECO:0007669"/>
    <property type="project" value="UniProtKB-SubCell"/>
</dbReference>
<dbReference type="RefSeq" id="WP_336351658.1">
    <property type="nucleotide sequence ID" value="NZ_JAZAQL010000003.1"/>
</dbReference>
<accession>A0ABD5VNE3</accession>
<reference evidence="9 10" key="1">
    <citation type="journal article" date="2019" name="Int. J. Syst. Evol. Microbiol.">
        <title>The Global Catalogue of Microorganisms (GCM) 10K type strain sequencing project: providing services to taxonomists for standard genome sequencing and annotation.</title>
        <authorList>
            <consortium name="The Broad Institute Genomics Platform"/>
            <consortium name="The Broad Institute Genome Sequencing Center for Infectious Disease"/>
            <person name="Wu L."/>
            <person name="Ma J."/>
        </authorList>
    </citation>
    <scope>NUCLEOTIDE SEQUENCE [LARGE SCALE GENOMIC DNA]</scope>
    <source>
        <strain evidence="9 10">GX26</strain>
    </source>
</reference>
<keyword evidence="6 7" id="KW-0592">Phosphate transport</keyword>
<name>A0ABD5VNE3_9EURY</name>
<comment type="subcellular location">
    <subcellularLocation>
        <location evidence="1 7">Cytoplasm</location>
    </subcellularLocation>
</comment>
<evidence type="ECO:0000313" key="9">
    <source>
        <dbReference type="EMBL" id="MFC6954722.1"/>
    </source>
</evidence>
<dbReference type="FunFam" id="1.20.58.220:FF:000004">
    <property type="entry name" value="Phosphate-specific transport system accessory protein PhoU"/>
    <property type="match status" value="1"/>
</dbReference>
<dbReference type="PANTHER" id="PTHR42930">
    <property type="entry name" value="PHOSPHATE-SPECIFIC TRANSPORT SYSTEM ACCESSORY PROTEIN PHOU"/>
    <property type="match status" value="1"/>
</dbReference>
<dbReference type="AlphaFoldDB" id="A0ABD5VNE3"/>
<evidence type="ECO:0000256" key="7">
    <source>
        <dbReference type="PIRNR" id="PIRNR003107"/>
    </source>
</evidence>
<dbReference type="GO" id="GO:0006817">
    <property type="term" value="P:phosphate ion transport"/>
    <property type="evidence" value="ECO:0007669"/>
    <property type="project" value="UniProtKB-KW"/>
</dbReference>
<evidence type="ECO:0000256" key="1">
    <source>
        <dbReference type="ARBA" id="ARBA00004496"/>
    </source>
</evidence>
<dbReference type="InterPro" id="IPR026022">
    <property type="entry name" value="PhoU_dom"/>
</dbReference>
<dbReference type="Proteomes" id="UP001596395">
    <property type="component" value="Unassembled WGS sequence"/>
</dbReference>
<evidence type="ECO:0000256" key="2">
    <source>
        <dbReference type="ARBA" id="ARBA00008107"/>
    </source>
</evidence>
<dbReference type="Gene3D" id="1.20.58.220">
    <property type="entry name" value="Phosphate transport system protein phou homolog 2, domain 2"/>
    <property type="match status" value="1"/>
</dbReference>
<dbReference type="SUPFAM" id="SSF109755">
    <property type="entry name" value="PhoU-like"/>
    <property type="match status" value="1"/>
</dbReference>
<keyword evidence="4 7" id="KW-0813">Transport</keyword>
<gene>
    <name evidence="9" type="primary">phoU</name>
    <name evidence="9" type="ORF">ACFQGB_17790</name>
</gene>
<evidence type="ECO:0000256" key="5">
    <source>
        <dbReference type="ARBA" id="ARBA00022490"/>
    </source>
</evidence>
<dbReference type="Pfam" id="PF01895">
    <property type="entry name" value="PhoU"/>
    <property type="match status" value="2"/>
</dbReference>
<dbReference type="InterPro" id="IPR038078">
    <property type="entry name" value="PhoU-like_sf"/>
</dbReference>
<evidence type="ECO:0000256" key="4">
    <source>
        <dbReference type="ARBA" id="ARBA00022448"/>
    </source>
</evidence>
<keyword evidence="10" id="KW-1185">Reference proteome</keyword>
<comment type="function">
    <text evidence="7">Plays a role in the regulation of phosphate uptake.</text>
</comment>
<evidence type="ECO:0000256" key="6">
    <source>
        <dbReference type="ARBA" id="ARBA00022592"/>
    </source>
</evidence>
<comment type="caution">
    <text evidence="9">The sequence shown here is derived from an EMBL/GenBank/DDBJ whole genome shotgun (WGS) entry which is preliminary data.</text>
</comment>